<dbReference type="Proteomes" id="UP000006671">
    <property type="component" value="Unassembled WGS sequence"/>
</dbReference>
<gene>
    <name evidence="3" type="ORF">NAEGRDRAFT_48534</name>
</gene>
<organism evidence="4">
    <name type="scientific">Naegleria gruberi</name>
    <name type="common">Amoeba</name>
    <dbReference type="NCBI Taxonomy" id="5762"/>
    <lineage>
        <taxon>Eukaryota</taxon>
        <taxon>Discoba</taxon>
        <taxon>Heterolobosea</taxon>
        <taxon>Tetramitia</taxon>
        <taxon>Eutetramitia</taxon>
        <taxon>Vahlkampfiidae</taxon>
        <taxon>Naegleria</taxon>
    </lineage>
</organism>
<dbReference type="InterPro" id="IPR001810">
    <property type="entry name" value="F-box_dom"/>
</dbReference>
<dbReference type="RefSeq" id="XP_002678248.1">
    <property type="nucleotide sequence ID" value="XM_002678202.1"/>
</dbReference>
<proteinExistence type="predicted"/>
<dbReference type="VEuPathDB" id="AmoebaDB:NAEGRDRAFT_48534"/>
<dbReference type="OrthoDB" id="341259at2759"/>
<dbReference type="InParanoid" id="D2VCY4"/>
<feature type="domain" description="F-box" evidence="2">
    <location>
        <begin position="1"/>
        <end position="52"/>
    </location>
</feature>
<sequence>MLLTDLPNEILENIFYFQVDPYQLFHQIITFRNINKTFRVLLDDEAAFWNVLMNQLRGKNNKFSDSDSFFPTHAFHDQLLFKTHRNKFKDFTKDEESQVVYLTRDEELITYESENDDKSMNLFERFEEWIKSYSKEKALVLKAMIQSCLGREMISHIGMGQVSIPIGLFFGKLFEPAVKLVNSWQEKPKEIEWNDKIIFDKNLLEIIETRSLFDEDIANCWSELDDTYSCIPRDYILFIIEKFQGINCLKKESNNSDSSCLVSGSSISSCLVTNIMKKLRVCGIKVDRMRFSDIGMKRNYETCEVFDSFIPKISKGFYLQHLAVWINSSQLLEWCLNVGNKNETTLASLSNTSSLDCLNVCLEAHVKTYIHDGCGLTILHHAVKKRNVEMCELLIHKYLANPFVESKIEHRGRKLNCFTLCKIGEVNSEQSQILEILEGKYGQVNITFDTVEKIKDVDRPNDLHKLSLEKGILLDEAGVVDDKHYTPMKEFVIVEKSFNDELMDEDSDDSDESDESENEYGLSYEWVVKEMKNVKASKRKRNPHKDYVYNENLRKLRKPLEELELVDWSYSRYEYFDFVNMMNGYMSEQDDGNFVKILKRKANSIENDQDDEQPKEVVTETTNDETSITIGPEFVFRKDLVIPKNHIGPLIQETSLDFKCDIKIMPNAKMFIQQACENLISNNFTLAEDIANFSERDFIIGADVSLAGSLITSTTNLDYQSVDREYVKLGEFENNLVEIMQINSEEVRNQLEKFIRDETILNTLIEIIEGQFESSYLDETQDDEMDKDYETETPINLLKNRYESDTESSDSESSNEETYYSDDSMISNVCIEEYDDILEHGSAEPTYSTLSAQDFLTQRRDAIYSDQLDHITILEKEGDILKRITFNRDRESKIKQLDGYQYY</sequence>
<dbReference type="InterPro" id="IPR002110">
    <property type="entry name" value="Ankyrin_rpt"/>
</dbReference>
<keyword evidence="4" id="KW-1185">Reference proteome</keyword>
<evidence type="ECO:0000259" key="2">
    <source>
        <dbReference type="PROSITE" id="PS50181"/>
    </source>
</evidence>
<name>D2VCY4_NAEGR</name>
<protein>
    <recommendedName>
        <fullName evidence="2">F-box domain-containing protein</fullName>
    </recommendedName>
</protein>
<dbReference type="SUPFAM" id="SSF48403">
    <property type="entry name" value="Ankyrin repeat"/>
    <property type="match status" value="1"/>
</dbReference>
<dbReference type="Gene3D" id="1.25.40.20">
    <property type="entry name" value="Ankyrin repeat-containing domain"/>
    <property type="match status" value="1"/>
</dbReference>
<evidence type="ECO:0000256" key="1">
    <source>
        <dbReference type="SAM" id="MobiDB-lite"/>
    </source>
</evidence>
<dbReference type="EMBL" id="GG738863">
    <property type="protein sequence ID" value="EFC45504.1"/>
    <property type="molecule type" value="Genomic_DNA"/>
</dbReference>
<accession>D2VCY4</accession>
<dbReference type="PROSITE" id="PS50181">
    <property type="entry name" value="FBOX"/>
    <property type="match status" value="1"/>
</dbReference>
<evidence type="ECO:0000313" key="4">
    <source>
        <dbReference type="Proteomes" id="UP000006671"/>
    </source>
</evidence>
<reference evidence="3 4" key="1">
    <citation type="journal article" date="2010" name="Cell">
        <title>The genome of Naegleria gruberi illuminates early eukaryotic versatility.</title>
        <authorList>
            <person name="Fritz-Laylin L.K."/>
            <person name="Prochnik S.E."/>
            <person name="Ginger M.L."/>
            <person name="Dacks J.B."/>
            <person name="Carpenter M.L."/>
            <person name="Field M.C."/>
            <person name="Kuo A."/>
            <person name="Paredez A."/>
            <person name="Chapman J."/>
            <person name="Pham J."/>
            <person name="Shu S."/>
            <person name="Neupane R."/>
            <person name="Cipriano M."/>
            <person name="Mancuso J."/>
            <person name="Tu H."/>
            <person name="Salamov A."/>
            <person name="Lindquist E."/>
            <person name="Shapiro H."/>
            <person name="Lucas S."/>
            <person name="Grigoriev I.V."/>
            <person name="Cande W.Z."/>
            <person name="Fulton C."/>
            <person name="Rokhsar D.S."/>
            <person name="Dawson S.C."/>
        </authorList>
    </citation>
    <scope>NUCLEOTIDE SEQUENCE [LARGE SCALE GENOMIC DNA]</scope>
    <source>
        <strain evidence="3 4">NEG-M</strain>
    </source>
</reference>
<dbReference type="AlphaFoldDB" id="D2VCY4"/>
<dbReference type="Pfam" id="PF00023">
    <property type="entry name" value="Ank"/>
    <property type="match status" value="1"/>
</dbReference>
<feature type="compositionally biased region" description="Acidic residues" evidence="1">
    <location>
        <begin position="805"/>
        <end position="815"/>
    </location>
</feature>
<dbReference type="GeneID" id="8850585"/>
<evidence type="ECO:0000313" key="3">
    <source>
        <dbReference type="EMBL" id="EFC45504.1"/>
    </source>
</evidence>
<feature type="region of interest" description="Disordered" evidence="1">
    <location>
        <begin position="794"/>
        <end position="820"/>
    </location>
</feature>
<dbReference type="InterPro" id="IPR036770">
    <property type="entry name" value="Ankyrin_rpt-contain_sf"/>
</dbReference>
<dbReference type="KEGG" id="ngr:NAEGRDRAFT_48534"/>